<accession>A0AAD7ZGE7</accession>
<dbReference type="AlphaFoldDB" id="A0AAD7ZGE7"/>
<gene>
    <name evidence="2" type="ORF">L9F63_004677</name>
</gene>
<dbReference type="Proteomes" id="UP001233999">
    <property type="component" value="Unassembled WGS sequence"/>
</dbReference>
<evidence type="ECO:0000256" key="1">
    <source>
        <dbReference type="SAM" id="MobiDB-lite"/>
    </source>
</evidence>
<name>A0AAD7ZGE7_DIPPU</name>
<sequence length="168" mass="19207">RTLSNPYETPPSTWQDQDETDGEGSVRVERAAAALVGGNRHIDEHVAHNCSHELQIRGYTLSNKDTIQGIKYSDLIHANKKNQMGTFSTIFTHTHTNYLMLQTALHHLPLPTLRKFVVFRLQRLQRRNLEPMEIRGEGRATLRGTTGLLMQENKFCSLTLRNVDTLTR</sequence>
<protein>
    <submittedName>
        <fullName evidence="2">Uncharacterized protein</fullName>
    </submittedName>
</protein>
<evidence type="ECO:0000313" key="2">
    <source>
        <dbReference type="EMBL" id="KAJ9579662.1"/>
    </source>
</evidence>
<feature type="region of interest" description="Disordered" evidence="1">
    <location>
        <begin position="1"/>
        <end position="24"/>
    </location>
</feature>
<evidence type="ECO:0000313" key="3">
    <source>
        <dbReference type="Proteomes" id="UP001233999"/>
    </source>
</evidence>
<proteinExistence type="predicted"/>
<reference evidence="2" key="2">
    <citation type="submission" date="2023-05" db="EMBL/GenBank/DDBJ databases">
        <authorList>
            <person name="Fouks B."/>
        </authorList>
    </citation>
    <scope>NUCLEOTIDE SEQUENCE</scope>
    <source>
        <strain evidence="2">Stay&amp;Tobe</strain>
        <tissue evidence="2">Testes</tissue>
    </source>
</reference>
<keyword evidence="3" id="KW-1185">Reference proteome</keyword>
<feature type="compositionally biased region" description="Polar residues" evidence="1">
    <location>
        <begin position="1"/>
        <end position="15"/>
    </location>
</feature>
<feature type="non-terminal residue" evidence="2">
    <location>
        <position position="168"/>
    </location>
</feature>
<feature type="non-terminal residue" evidence="2">
    <location>
        <position position="1"/>
    </location>
</feature>
<dbReference type="EMBL" id="JASPKZ010008382">
    <property type="protein sequence ID" value="KAJ9579662.1"/>
    <property type="molecule type" value="Genomic_DNA"/>
</dbReference>
<organism evidence="2 3">
    <name type="scientific">Diploptera punctata</name>
    <name type="common">Pacific beetle cockroach</name>
    <dbReference type="NCBI Taxonomy" id="6984"/>
    <lineage>
        <taxon>Eukaryota</taxon>
        <taxon>Metazoa</taxon>
        <taxon>Ecdysozoa</taxon>
        <taxon>Arthropoda</taxon>
        <taxon>Hexapoda</taxon>
        <taxon>Insecta</taxon>
        <taxon>Pterygota</taxon>
        <taxon>Neoptera</taxon>
        <taxon>Polyneoptera</taxon>
        <taxon>Dictyoptera</taxon>
        <taxon>Blattodea</taxon>
        <taxon>Blaberoidea</taxon>
        <taxon>Blaberidae</taxon>
        <taxon>Diplopterinae</taxon>
        <taxon>Diploptera</taxon>
    </lineage>
</organism>
<comment type="caution">
    <text evidence="2">The sequence shown here is derived from an EMBL/GenBank/DDBJ whole genome shotgun (WGS) entry which is preliminary data.</text>
</comment>
<reference evidence="2" key="1">
    <citation type="journal article" date="2023" name="IScience">
        <title>Live-bearing cockroach genome reveals convergent evolutionary mechanisms linked to viviparity in insects and beyond.</title>
        <authorList>
            <person name="Fouks B."/>
            <person name="Harrison M.C."/>
            <person name="Mikhailova A.A."/>
            <person name="Marchal E."/>
            <person name="English S."/>
            <person name="Carruthers M."/>
            <person name="Jennings E.C."/>
            <person name="Chiamaka E.L."/>
            <person name="Frigard R.A."/>
            <person name="Pippel M."/>
            <person name="Attardo G.M."/>
            <person name="Benoit J.B."/>
            <person name="Bornberg-Bauer E."/>
            <person name="Tobe S.S."/>
        </authorList>
    </citation>
    <scope>NUCLEOTIDE SEQUENCE</scope>
    <source>
        <strain evidence="2">Stay&amp;Tobe</strain>
    </source>
</reference>